<keyword evidence="5 6" id="KW-0472">Membrane</keyword>
<keyword evidence="9" id="KW-1185">Reference proteome</keyword>
<feature type="transmembrane region" description="Helical" evidence="6">
    <location>
        <begin position="235"/>
        <end position="255"/>
    </location>
</feature>
<proteinExistence type="predicted"/>
<evidence type="ECO:0000256" key="1">
    <source>
        <dbReference type="ARBA" id="ARBA00004651"/>
    </source>
</evidence>
<comment type="subcellular location">
    <subcellularLocation>
        <location evidence="1">Cell membrane</location>
        <topology evidence="1">Multi-pass membrane protein</topology>
    </subcellularLocation>
</comment>
<feature type="transmembrane region" description="Helical" evidence="6">
    <location>
        <begin position="443"/>
        <end position="461"/>
    </location>
</feature>
<dbReference type="AlphaFoldDB" id="A0A6S6R3N7"/>
<evidence type="ECO:0000313" key="9">
    <source>
        <dbReference type="Proteomes" id="UP000515561"/>
    </source>
</evidence>
<keyword evidence="3 6" id="KW-0812">Transmembrane</keyword>
<dbReference type="PANTHER" id="PTHR30287">
    <property type="entry name" value="MEMBRANE COMPONENT OF PREDICTED ABC SUPERFAMILY METABOLITE UPTAKE TRANSPORTER"/>
    <property type="match status" value="1"/>
</dbReference>
<keyword evidence="2" id="KW-1003">Cell membrane</keyword>
<feature type="transmembrane region" description="Helical" evidence="6">
    <location>
        <begin position="117"/>
        <end position="140"/>
    </location>
</feature>
<dbReference type="GO" id="GO:0005886">
    <property type="term" value="C:plasma membrane"/>
    <property type="evidence" value="ECO:0007669"/>
    <property type="project" value="UniProtKB-SubCell"/>
</dbReference>
<evidence type="ECO:0000256" key="5">
    <source>
        <dbReference type="ARBA" id="ARBA00023136"/>
    </source>
</evidence>
<reference evidence="8 9" key="1">
    <citation type="journal article" date="2016" name="Int. J. Syst. Evol. Microbiol.">
        <title>Descriptions of Anaerotaenia torta gen. nov., sp. nov. and Anaerocolumna cellulosilytica gen. nov., sp. nov. isolated from a methanogenic reactor of cattle waste.</title>
        <authorList>
            <person name="Uek A."/>
            <person name="Ohtaki Y."/>
            <person name="Kaku N."/>
            <person name="Ueki K."/>
        </authorList>
    </citation>
    <scope>NUCLEOTIDE SEQUENCE [LARGE SCALE GENOMIC DNA]</scope>
    <source>
        <strain evidence="8 9">SN021</strain>
    </source>
</reference>
<gene>
    <name evidence="8" type="ORF">acsn021_13100</name>
</gene>
<dbReference type="Proteomes" id="UP000515561">
    <property type="component" value="Chromosome"/>
</dbReference>
<evidence type="ECO:0000313" key="8">
    <source>
        <dbReference type="EMBL" id="BCJ93741.1"/>
    </source>
</evidence>
<dbReference type="KEGG" id="acel:acsn021_13100"/>
<protein>
    <recommendedName>
        <fullName evidence="7">ABC3 transporter permease C-terminal domain-containing protein</fullName>
    </recommendedName>
</protein>
<accession>A0A6S6R3N7</accession>
<sequence>MVLVYKQLVKQLLHNKIFVSLLLLLTVLTSLSFYFVIFSIDGNMAVLNTLTTLTENQQLYKNALDANTSLAYTFFISTIVLTSFVFVMFFYRFYRGNKKQIGCIKALGFKDSSLRACFVYFVAVLSVIGTVLGLVGGYFLSDVLIHANTNTYSVTGLVKGVSLMNLFVGLIVSTAMFCLIAFLCYFFIKGKGPGLLMGGNRSCPGVSFSLKAANCISGMIPTKNKFPLRIALRKPLSICLILVAVMSFTVCIILGRSLNSSSQKIFETQTMGHNYEYDTTYSEYQTTSVSENMISYLENTSRVFIGSHEIEQTMTGFYTLNSLYELQDTKENILSAPKAGTVYINPSLYEVYGLNIGDRLVTDIAGISLAFTVANIATNAKSANIYVNVNELSKILNVPIGAYNGILSTEKINGDVTITKEQRIDILNRLAVSNKISAVINQSIGGVVGAILIFIALYVNFQDNTHDILILYMMGYQTRRIRQMLIDVYMPIVWTAFFLTLAPGIGLARLIQKSLSISTNDYMPFGTSIFVVVLVFLGLNIIYLLIQVLFELAIKRIITKEAISFTD</sequence>
<feature type="transmembrane region" description="Helical" evidence="6">
    <location>
        <begin position="21"/>
        <end position="40"/>
    </location>
</feature>
<feature type="transmembrane region" description="Helical" evidence="6">
    <location>
        <begin position="70"/>
        <end position="91"/>
    </location>
</feature>
<dbReference type="Pfam" id="PF02687">
    <property type="entry name" value="FtsX"/>
    <property type="match status" value="2"/>
</dbReference>
<evidence type="ECO:0000259" key="7">
    <source>
        <dbReference type="Pfam" id="PF02687"/>
    </source>
</evidence>
<feature type="domain" description="ABC3 transporter permease C-terminal" evidence="7">
    <location>
        <begin position="447"/>
        <end position="548"/>
    </location>
</feature>
<dbReference type="InterPro" id="IPR038766">
    <property type="entry name" value="Membrane_comp_ABC_pdt"/>
</dbReference>
<feature type="transmembrane region" description="Helical" evidence="6">
    <location>
        <begin position="528"/>
        <end position="550"/>
    </location>
</feature>
<dbReference type="InterPro" id="IPR003838">
    <property type="entry name" value="ABC3_permease_C"/>
</dbReference>
<name>A0A6S6R3N7_9FIRM</name>
<keyword evidence="4 6" id="KW-1133">Transmembrane helix</keyword>
<evidence type="ECO:0000256" key="4">
    <source>
        <dbReference type="ARBA" id="ARBA00022989"/>
    </source>
</evidence>
<dbReference type="PANTHER" id="PTHR30287:SF2">
    <property type="entry name" value="BLL1001 PROTEIN"/>
    <property type="match status" value="1"/>
</dbReference>
<dbReference type="EMBL" id="AP023367">
    <property type="protein sequence ID" value="BCJ93741.1"/>
    <property type="molecule type" value="Genomic_DNA"/>
</dbReference>
<feature type="transmembrane region" description="Helical" evidence="6">
    <location>
        <begin position="488"/>
        <end position="508"/>
    </location>
</feature>
<feature type="transmembrane region" description="Helical" evidence="6">
    <location>
        <begin position="160"/>
        <end position="188"/>
    </location>
</feature>
<feature type="domain" description="ABC3 transporter permease C-terminal" evidence="7">
    <location>
        <begin position="73"/>
        <end position="183"/>
    </location>
</feature>
<organism evidence="8 9">
    <name type="scientific">Anaerocolumna cellulosilytica</name>
    <dbReference type="NCBI Taxonomy" id="433286"/>
    <lineage>
        <taxon>Bacteria</taxon>
        <taxon>Bacillati</taxon>
        <taxon>Bacillota</taxon>
        <taxon>Clostridia</taxon>
        <taxon>Lachnospirales</taxon>
        <taxon>Lachnospiraceae</taxon>
        <taxon>Anaerocolumna</taxon>
    </lineage>
</organism>
<evidence type="ECO:0000256" key="2">
    <source>
        <dbReference type="ARBA" id="ARBA00022475"/>
    </source>
</evidence>
<evidence type="ECO:0000256" key="3">
    <source>
        <dbReference type="ARBA" id="ARBA00022692"/>
    </source>
</evidence>
<evidence type="ECO:0000256" key="6">
    <source>
        <dbReference type="SAM" id="Phobius"/>
    </source>
</evidence>